<comment type="similarity">
    <text evidence="2">Belongs to the ribose 5-phosphate isomerase family.</text>
</comment>
<dbReference type="SUPFAM" id="SSF75445">
    <property type="entry name" value="D-ribose-5-phosphate isomerase (RpiA), lid domain"/>
    <property type="match status" value="1"/>
</dbReference>
<feature type="binding site" evidence="2">
    <location>
        <begin position="29"/>
        <end position="32"/>
    </location>
    <ligand>
        <name>substrate</name>
    </ligand>
</feature>
<dbReference type="SUPFAM" id="SSF100950">
    <property type="entry name" value="NagB/RpiA/CoA transferase-like"/>
    <property type="match status" value="1"/>
</dbReference>
<dbReference type="InterPro" id="IPR037171">
    <property type="entry name" value="NagB/RpiA_transferase-like"/>
</dbReference>
<reference evidence="3 4" key="1">
    <citation type="submission" date="2020-02" db="EMBL/GenBank/DDBJ databases">
        <title>Fructobacillus sp. isolated from paper mulberry of Taiwan.</title>
        <authorList>
            <person name="Lin S.-T."/>
        </authorList>
    </citation>
    <scope>NUCLEOTIDE SEQUENCE [LARGE SCALE GENOMIC DNA]</scope>
    <source>
        <strain evidence="3 4">M1-10</strain>
    </source>
</reference>
<dbReference type="InterPro" id="IPR004788">
    <property type="entry name" value="Ribose5P_isomerase_type_A"/>
</dbReference>
<dbReference type="InterPro" id="IPR020672">
    <property type="entry name" value="Ribose5P_isomerase_typA_subgr"/>
</dbReference>
<dbReference type="PANTHER" id="PTHR11934">
    <property type="entry name" value="RIBOSE-5-PHOSPHATE ISOMERASE"/>
    <property type="match status" value="1"/>
</dbReference>
<gene>
    <name evidence="2 3" type="primary">rpiA</name>
    <name evidence="3" type="ORF">G6R27_06055</name>
</gene>
<dbReference type="NCBIfam" id="TIGR00021">
    <property type="entry name" value="rpiA"/>
    <property type="match status" value="1"/>
</dbReference>
<comment type="caution">
    <text evidence="3">The sequence shown here is derived from an EMBL/GenBank/DDBJ whole genome shotgun (WGS) entry which is preliminary data.</text>
</comment>
<evidence type="ECO:0000313" key="3">
    <source>
        <dbReference type="EMBL" id="MBS9335590.1"/>
    </source>
</evidence>
<evidence type="ECO:0000256" key="2">
    <source>
        <dbReference type="HAMAP-Rule" id="MF_00170"/>
    </source>
</evidence>
<comment type="function">
    <text evidence="2">Catalyzes the reversible conversion of ribose-5-phosphate to ribulose 5-phosphate.</text>
</comment>
<organism evidence="3 4">
    <name type="scientific">Fructobacillus papyriferae</name>
    <dbReference type="NCBI Taxonomy" id="2713171"/>
    <lineage>
        <taxon>Bacteria</taxon>
        <taxon>Bacillati</taxon>
        <taxon>Bacillota</taxon>
        <taxon>Bacilli</taxon>
        <taxon>Lactobacillales</taxon>
        <taxon>Lactobacillaceae</taxon>
        <taxon>Fructobacillus</taxon>
    </lineage>
</organism>
<keyword evidence="4" id="KW-1185">Reference proteome</keyword>
<feature type="binding site" evidence="2">
    <location>
        <begin position="85"/>
        <end position="88"/>
    </location>
    <ligand>
        <name>substrate</name>
    </ligand>
</feature>
<dbReference type="EC" id="5.3.1.6" evidence="2"/>
<dbReference type="Pfam" id="PF06026">
    <property type="entry name" value="Rib_5-P_isom_A"/>
    <property type="match status" value="1"/>
</dbReference>
<comment type="subunit">
    <text evidence="2">Homodimer.</text>
</comment>
<feature type="binding site" evidence="2">
    <location>
        <begin position="98"/>
        <end position="101"/>
    </location>
    <ligand>
        <name>substrate</name>
    </ligand>
</feature>
<dbReference type="NCBIfam" id="NF001924">
    <property type="entry name" value="PRK00702.1"/>
    <property type="match status" value="1"/>
</dbReference>
<dbReference type="HAMAP" id="MF_00170">
    <property type="entry name" value="Rib_5P_isom_A"/>
    <property type="match status" value="1"/>
</dbReference>
<dbReference type="CDD" id="cd01398">
    <property type="entry name" value="RPI_A"/>
    <property type="match status" value="1"/>
</dbReference>
<dbReference type="EMBL" id="JAAMFI010000004">
    <property type="protein sequence ID" value="MBS9335590.1"/>
    <property type="molecule type" value="Genomic_DNA"/>
</dbReference>
<feature type="binding site" evidence="2">
    <location>
        <position position="125"/>
    </location>
    <ligand>
        <name>substrate</name>
    </ligand>
</feature>
<dbReference type="GO" id="GO:0004751">
    <property type="term" value="F:ribose-5-phosphate isomerase activity"/>
    <property type="evidence" value="ECO:0007669"/>
    <property type="project" value="UniProtKB-EC"/>
</dbReference>
<evidence type="ECO:0000256" key="1">
    <source>
        <dbReference type="ARBA" id="ARBA00023235"/>
    </source>
</evidence>
<evidence type="ECO:0000313" key="4">
    <source>
        <dbReference type="Proteomes" id="UP001519418"/>
    </source>
</evidence>
<dbReference type="PANTHER" id="PTHR11934:SF0">
    <property type="entry name" value="RIBOSE-5-PHOSPHATE ISOMERASE"/>
    <property type="match status" value="1"/>
</dbReference>
<accession>A0ABS5QQW3</accession>
<dbReference type="Gene3D" id="3.30.70.260">
    <property type="match status" value="1"/>
</dbReference>
<dbReference type="Proteomes" id="UP001519418">
    <property type="component" value="Unassembled WGS sequence"/>
</dbReference>
<comment type="catalytic activity">
    <reaction evidence="2">
        <text>aldehydo-D-ribose 5-phosphate = D-ribulose 5-phosphate</text>
        <dbReference type="Rhea" id="RHEA:14657"/>
        <dbReference type="ChEBI" id="CHEBI:58121"/>
        <dbReference type="ChEBI" id="CHEBI:58273"/>
        <dbReference type="EC" id="5.3.1.6"/>
    </reaction>
</comment>
<protein>
    <recommendedName>
        <fullName evidence="2">Ribose-5-phosphate isomerase A</fullName>
        <ecNumber evidence="2">5.3.1.6</ecNumber>
    </recommendedName>
    <alternativeName>
        <fullName evidence="2">Phosphoriboisomerase A</fullName>
        <shortName evidence="2">PRI</shortName>
    </alternativeName>
</protein>
<proteinExistence type="inferred from homology"/>
<keyword evidence="1 2" id="KW-0413">Isomerase</keyword>
<dbReference type="Gene3D" id="3.40.50.1360">
    <property type="match status" value="1"/>
</dbReference>
<name>A0ABS5QQW3_9LACO</name>
<feature type="active site" description="Proton acceptor" evidence="2">
    <location>
        <position position="107"/>
    </location>
</feature>
<dbReference type="RefSeq" id="WP_213820177.1">
    <property type="nucleotide sequence ID" value="NZ_JAAMFI010000004.1"/>
</dbReference>
<sequence length="229" mass="24728">MSHQKEEKARAALKALEEVQDGMVVGLGTGSTAAVFIEALAAKVNDQNWQITGVATSKRSAELAQSLGLTVKDIDEVSAIDVTIDGADEVDPELNGIKGGGAALLYEKVVALRSKKNVWVVDQSKAHDLLGTFPLPVEVIEFGAQQVYLTLAELNLRPKFRMKNESERAKTDSGHNIIDVRIDQVDDKKALAKTLKAITGVVEHGLFLDICDKVIIGTDPIQTLVKKTT</sequence>
<comment type="pathway">
    <text evidence="2">Carbohydrate degradation; pentose phosphate pathway; D-ribose 5-phosphate from D-ribulose 5-phosphate (non-oxidative stage): step 1/1.</text>
</comment>